<comment type="caution">
    <text evidence="1">The sequence shown here is derived from an EMBL/GenBank/DDBJ whole genome shotgun (WGS) entry which is preliminary data.</text>
</comment>
<dbReference type="Proteomes" id="UP001177670">
    <property type="component" value="Unassembled WGS sequence"/>
</dbReference>
<reference evidence="1" key="1">
    <citation type="submission" date="2021-10" db="EMBL/GenBank/DDBJ databases">
        <title>Melipona bicolor Genome sequencing and assembly.</title>
        <authorList>
            <person name="Araujo N.S."/>
            <person name="Arias M.C."/>
        </authorList>
    </citation>
    <scope>NUCLEOTIDE SEQUENCE</scope>
    <source>
        <strain evidence="1">USP_2M_L1-L4_2017</strain>
        <tissue evidence="1">Whole body</tissue>
    </source>
</reference>
<proteinExistence type="predicted"/>
<gene>
    <name evidence="1" type="ORF">K0M31_012070</name>
</gene>
<dbReference type="EMBL" id="JAHYIQ010000003">
    <property type="protein sequence ID" value="KAK1134290.1"/>
    <property type="molecule type" value="Genomic_DNA"/>
</dbReference>
<sequence length="108" mass="11724">MRPPAYNGDDVQQISPEQGERNVAMAVCVQLAGRAIIRVVSRCEEAQDNCNLGRCIKQVYVTGGSILCYGNGSCINSNKSEMLTPGSSIDNWLDKHCVAQLSHPVFVP</sequence>
<dbReference type="AlphaFoldDB" id="A0AA40GAT2"/>
<keyword evidence="2" id="KW-1185">Reference proteome</keyword>
<accession>A0AA40GAT2</accession>
<protein>
    <submittedName>
        <fullName evidence="1">Uncharacterized protein</fullName>
    </submittedName>
</protein>
<evidence type="ECO:0000313" key="1">
    <source>
        <dbReference type="EMBL" id="KAK1134290.1"/>
    </source>
</evidence>
<evidence type="ECO:0000313" key="2">
    <source>
        <dbReference type="Proteomes" id="UP001177670"/>
    </source>
</evidence>
<name>A0AA40GAT2_9HYME</name>
<organism evidence="1 2">
    <name type="scientific">Melipona bicolor</name>
    <dbReference type="NCBI Taxonomy" id="60889"/>
    <lineage>
        <taxon>Eukaryota</taxon>
        <taxon>Metazoa</taxon>
        <taxon>Ecdysozoa</taxon>
        <taxon>Arthropoda</taxon>
        <taxon>Hexapoda</taxon>
        <taxon>Insecta</taxon>
        <taxon>Pterygota</taxon>
        <taxon>Neoptera</taxon>
        <taxon>Endopterygota</taxon>
        <taxon>Hymenoptera</taxon>
        <taxon>Apocrita</taxon>
        <taxon>Aculeata</taxon>
        <taxon>Apoidea</taxon>
        <taxon>Anthophila</taxon>
        <taxon>Apidae</taxon>
        <taxon>Melipona</taxon>
    </lineage>
</organism>